<dbReference type="InterPro" id="IPR030395">
    <property type="entry name" value="GP_PDE_dom"/>
</dbReference>
<dbReference type="InterPro" id="IPR017946">
    <property type="entry name" value="PLC-like_Pdiesterase_TIM-brl"/>
</dbReference>
<dbReference type="EMBL" id="FOBL01000013">
    <property type="protein sequence ID" value="SEL86123.1"/>
    <property type="molecule type" value="Genomic_DNA"/>
</dbReference>
<dbReference type="AlphaFoldDB" id="A0A1H7TN64"/>
<gene>
    <name evidence="2" type="ORF">SAMN04488100_11342</name>
</gene>
<dbReference type="CDD" id="cd08561">
    <property type="entry name" value="GDPD_cytoplasmic_ScUgpQ2_like"/>
    <property type="match status" value="1"/>
</dbReference>
<evidence type="ECO:0000259" key="1">
    <source>
        <dbReference type="PROSITE" id="PS51704"/>
    </source>
</evidence>
<dbReference type="RefSeq" id="WP_091488011.1">
    <property type="nucleotide sequence ID" value="NZ_BJUX01000002.1"/>
</dbReference>
<dbReference type="SUPFAM" id="SSF51695">
    <property type="entry name" value="PLC-like phosphodiesterases"/>
    <property type="match status" value="1"/>
</dbReference>
<dbReference type="Gene3D" id="3.20.20.190">
    <property type="entry name" value="Phosphatidylinositol (PI) phosphodiesterase"/>
    <property type="match status" value="1"/>
</dbReference>
<dbReference type="GO" id="GO:0008081">
    <property type="term" value="F:phosphoric diester hydrolase activity"/>
    <property type="evidence" value="ECO:0007669"/>
    <property type="project" value="InterPro"/>
</dbReference>
<dbReference type="STRING" id="426703.SAMN04488100_11342"/>
<dbReference type="GO" id="GO:0006629">
    <property type="term" value="P:lipid metabolic process"/>
    <property type="evidence" value="ECO:0007669"/>
    <property type="project" value="InterPro"/>
</dbReference>
<dbReference type="PANTHER" id="PTHR46211:SF14">
    <property type="entry name" value="GLYCEROPHOSPHODIESTER PHOSPHODIESTERASE"/>
    <property type="match status" value="1"/>
</dbReference>
<dbReference type="PROSITE" id="PS51704">
    <property type="entry name" value="GP_PDE"/>
    <property type="match status" value="1"/>
</dbReference>
<protein>
    <submittedName>
        <fullName evidence="2">Glycerophosphoryl diester phosphodiesterase</fullName>
    </submittedName>
</protein>
<reference evidence="2 3" key="1">
    <citation type="submission" date="2016-10" db="EMBL/GenBank/DDBJ databases">
        <authorList>
            <person name="de Groot N.N."/>
        </authorList>
    </citation>
    <scope>NUCLEOTIDE SEQUENCE [LARGE SCALE GENOMIC DNA]</scope>
    <source>
        <strain evidence="2 3">DSM 19182</strain>
    </source>
</reference>
<name>A0A1H7TN64_9LACT</name>
<evidence type="ECO:0000313" key="2">
    <source>
        <dbReference type="EMBL" id="SEL86123.1"/>
    </source>
</evidence>
<feature type="domain" description="GP-PDE" evidence="1">
    <location>
        <begin position="42"/>
        <end position="297"/>
    </location>
</feature>
<dbReference type="Proteomes" id="UP000198548">
    <property type="component" value="Unassembled WGS sequence"/>
</dbReference>
<proteinExistence type="predicted"/>
<evidence type="ECO:0000313" key="3">
    <source>
        <dbReference type="Proteomes" id="UP000198548"/>
    </source>
</evidence>
<dbReference type="PANTHER" id="PTHR46211">
    <property type="entry name" value="GLYCEROPHOSPHORYL DIESTER PHOSPHODIESTERASE"/>
    <property type="match status" value="1"/>
</dbReference>
<sequence>MKKMLKVFGIILISVCMLWFLLFLFPLSSKTDHAYFEVEEEPLVIAHRGGKALAPENTLEAFRNASEIGADVLEYDVHITADGHLVVIHDDTVDRTSNGSGNINKMTLEEVKALDAGYHFEDETGDYPYRGTGVQIPTVEEVFSEFGDKKHLIELKDTNMPVMYDALIDEMWNHIQDYDMKENVLIASFDHDINLKFKDISNGEVAIGAGEEETRQFVMMHKAFLNALYQPKASAFQLPTEREGYDLADWKLIRGANNRGMHVYYWTINEEETMKELIELGAHGIMTDDPRLLLNVLSE</sequence>
<accession>A0A1H7TN64</accession>
<organism evidence="2 3">
    <name type="scientific">Alkalibacterium putridalgicola</name>
    <dbReference type="NCBI Taxonomy" id="426703"/>
    <lineage>
        <taxon>Bacteria</taxon>
        <taxon>Bacillati</taxon>
        <taxon>Bacillota</taxon>
        <taxon>Bacilli</taxon>
        <taxon>Lactobacillales</taxon>
        <taxon>Carnobacteriaceae</taxon>
        <taxon>Alkalibacterium</taxon>
    </lineage>
</organism>
<dbReference type="Pfam" id="PF03009">
    <property type="entry name" value="GDPD"/>
    <property type="match status" value="1"/>
</dbReference>
<dbReference type="OrthoDB" id="384721at2"/>